<dbReference type="InterPro" id="IPR050600">
    <property type="entry name" value="SETD3_SETD6_MTase"/>
</dbReference>
<feature type="signal peptide" evidence="1">
    <location>
        <begin position="1"/>
        <end position="16"/>
    </location>
</feature>
<dbReference type="EMBL" id="CAKKNE010000003">
    <property type="protein sequence ID" value="CAH0372043.1"/>
    <property type="molecule type" value="Genomic_DNA"/>
</dbReference>
<keyword evidence="1" id="KW-0732">Signal</keyword>
<feature type="domain" description="SET" evidence="2">
    <location>
        <begin position="29"/>
        <end position="210"/>
    </location>
</feature>
<dbReference type="InterPro" id="IPR001214">
    <property type="entry name" value="SET_dom"/>
</dbReference>
<evidence type="ECO:0000256" key="1">
    <source>
        <dbReference type="SAM" id="SignalP"/>
    </source>
</evidence>
<protein>
    <recommendedName>
        <fullName evidence="2">SET domain-containing protein</fullName>
    </recommendedName>
</protein>
<evidence type="ECO:0000259" key="2">
    <source>
        <dbReference type="PROSITE" id="PS50280"/>
    </source>
</evidence>
<dbReference type="Gene3D" id="3.90.1410.10">
    <property type="entry name" value="set domain protein methyltransferase, domain 1"/>
    <property type="match status" value="1"/>
</dbReference>
<dbReference type="PANTHER" id="PTHR13271">
    <property type="entry name" value="UNCHARACTERIZED PUTATIVE METHYLTRANSFERASE"/>
    <property type="match status" value="1"/>
</dbReference>
<accession>A0A8J2SGP4</accession>
<dbReference type="PANTHER" id="PTHR13271:SF154">
    <property type="entry name" value="GRIP DOMAIN-CONTAINING PROTEIN"/>
    <property type="match status" value="1"/>
</dbReference>
<organism evidence="3 4">
    <name type="scientific">Pelagomonas calceolata</name>
    <dbReference type="NCBI Taxonomy" id="35677"/>
    <lineage>
        <taxon>Eukaryota</taxon>
        <taxon>Sar</taxon>
        <taxon>Stramenopiles</taxon>
        <taxon>Ochrophyta</taxon>
        <taxon>Pelagophyceae</taxon>
        <taxon>Pelagomonadales</taxon>
        <taxon>Pelagomonadaceae</taxon>
        <taxon>Pelagomonas</taxon>
    </lineage>
</organism>
<evidence type="ECO:0000313" key="4">
    <source>
        <dbReference type="Proteomes" id="UP000789595"/>
    </source>
</evidence>
<dbReference type="Pfam" id="PF00856">
    <property type="entry name" value="SET"/>
    <property type="match status" value="1"/>
</dbReference>
<dbReference type="Proteomes" id="UP000789595">
    <property type="component" value="Unassembled WGS sequence"/>
</dbReference>
<keyword evidence="4" id="KW-1185">Reference proteome</keyword>
<dbReference type="PROSITE" id="PS50280">
    <property type="entry name" value="SET"/>
    <property type="match status" value="1"/>
</dbReference>
<dbReference type="OrthoDB" id="341421at2759"/>
<evidence type="ECO:0000313" key="3">
    <source>
        <dbReference type="EMBL" id="CAH0372043.1"/>
    </source>
</evidence>
<name>A0A8J2SGP4_9STRA</name>
<reference evidence="3" key="1">
    <citation type="submission" date="2021-11" db="EMBL/GenBank/DDBJ databases">
        <authorList>
            <consortium name="Genoscope - CEA"/>
            <person name="William W."/>
        </authorList>
    </citation>
    <scope>NUCLEOTIDE SEQUENCE</scope>
</reference>
<proteinExistence type="predicted"/>
<dbReference type="GO" id="GO:0016279">
    <property type="term" value="F:protein-lysine N-methyltransferase activity"/>
    <property type="evidence" value="ECO:0007669"/>
    <property type="project" value="TreeGrafter"/>
</dbReference>
<comment type="caution">
    <text evidence="3">The sequence shown here is derived from an EMBL/GenBank/DDBJ whole genome shotgun (WGS) entry which is preliminary data.</text>
</comment>
<dbReference type="CDD" id="cd10527">
    <property type="entry name" value="SET_LSMT"/>
    <property type="match status" value="1"/>
</dbReference>
<dbReference type="InterPro" id="IPR046341">
    <property type="entry name" value="SET_dom_sf"/>
</dbReference>
<dbReference type="SUPFAM" id="SSF82199">
    <property type="entry name" value="SET domain"/>
    <property type="match status" value="1"/>
</dbReference>
<dbReference type="AlphaFoldDB" id="A0A8J2SGP4"/>
<sequence>MRRLLLLAATTHALDALHALIDAHPRGLRRVRVAQTLLGRGLVATCPLAADEACLRIPYDLCAIESDNEESHWASRMASRLVRNELQAEHKASLPEPPDVLPRWPDEAIDALGDPSLSSECDAIFFWRDAQWAAHLERHPGDDERDRYVDALDLVCSRTVRCGDKLVLAPLLDMANHGPDGCSYKCEGDSVALYTSRALAEGDEVCLNYGSRPNGEWLLHYGFLPPSNKNDVQSLGGPYAVGWGDLPLLENDGRVAEVREALDAVLGDVGMLDDPRRDLINEYRTQRRRLLQAACGD</sequence>
<feature type="chain" id="PRO_5035266640" description="SET domain-containing protein" evidence="1">
    <location>
        <begin position="17"/>
        <end position="297"/>
    </location>
</feature>
<gene>
    <name evidence="3" type="ORF">PECAL_3P20170</name>
</gene>